<sequence>FRVELAVDEGQDSATFVRAANDLLPLSEGEDGLSTASSCEMVVAVKLGRVRAANDLLPLSEGEDGLSTASSCEMVVAAKLGRVVTQQIHLELKTLRKAATAVVMIIRRY</sequence>
<dbReference type="EMBL" id="JAGKQM010000002">
    <property type="protein sequence ID" value="KAH0939185.1"/>
    <property type="molecule type" value="Genomic_DNA"/>
</dbReference>
<comment type="caution">
    <text evidence="1">The sequence shown here is derived from an EMBL/GenBank/DDBJ whole genome shotgun (WGS) entry which is preliminary data.</text>
</comment>
<organism evidence="1 2">
    <name type="scientific">Brassica napus</name>
    <name type="common">Rape</name>
    <dbReference type="NCBI Taxonomy" id="3708"/>
    <lineage>
        <taxon>Eukaryota</taxon>
        <taxon>Viridiplantae</taxon>
        <taxon>Streptophyta</taxon>
        <taxon>Embryophyta</taxon>
        <taxon>Tracheophyta</taxon>
        <taxon>Spermatophyta</taxon>
        <taxon>Magnoliopsida</taxon>
        <taxon>eudicotyledons</taxon>
        <taxon>Gunneridae</taxon>
        <taxon>Pentapetalae</taxon>
        <taxon>rosids</taxon>
        <taxon>malvids</taxon>
        <taxon>Brassicales</taxon>
        <taxon>Brassicaceae</taxon>
        <taxon>Brassiceae</taxon>
        <taxon>Brassica</taxon>
    </lineage>
</organism>
<reference evidence="1 2" key="1">
    <citation type="submission" date="2021-05" db="EMBL/GenBank/DDBJ databases">
        <title>Genome Assembly of Synthetic Allotetraploid Brassica napus Reveals Homoeologous Exchanges between Subgenomes.</title>
        <authorList>
            <person name="Davis J.T."/>
        </authorList>
    </citation>
    <scope>NUCLEOTIDE SEQUENCE [LARGE SCALE GENOMIC DNA]</scope>
    <source>
        <strain evidence="2">cv. Da-Ae</strain>
        <tissue evidence="1">Seedling</tissue>
    </source>
</reference>
<name>A0ABQ8EC01_BRANA</name>
<evidence type="ECO:0000313" key="1">
    <source>
        <dbReference type="EMBL" id="KAH0939185.1"/>
    </source>
</evidence>
<feature type="non-terminal residue" evidence="1">
    <location>
        <position position="1"/>
    </location>
</feature>
<gene>
    <name evidence="1" type="ORF">HID58_006646</name>
</gene>
<accession>A0ABQ8EC01</accession>
<evidence type="ECO:0000313" key="2">
    <source>
        <dbReference type="Proteomes" id="UP000824890"/>
    </source>
</evidence>
<proteinExistence type="predicted"/>
<dbReference type="Proteomes" id="UP000824890">
    <property type="component" value="Unassembled WGS sequence"/>
</dbReference>
<protein>
    <submittedName>
        <fullName evidence="1">Uncharacterized protein</fullName>
    </submittedName>
</protein>
<keyword evidence="2" id="KW-1185">Reference proteome</keyword>